<keyword evidence="1" id="KW-0472">Membrane</keyword>
<organism evidence="2 3">
    <name type="scientific">Microbacterium terrae</name>
    <dbReference type="NCBI Taxonomy" id="69369"/>
    <lineage>
        <taxon>Bacteria</taxon>
        <taxon>Bacillati</taxon>
        <taxon>Actinomycetota</taxon>
        <taxon>Actinomycetes</taxon>
        <taxon>Micrococcales</taxon>
        <taxon>Microbacteriaceae</taxon>
        <taxon>Microbacterium</taxon>
    </lineage>
</organism>
<feature type="transmembrane region" description="Helical" evidence="1">
    <location>
        <begin position="236"/>
        <end position="256"/>
    </location>
</feature>
<feature type="transmembrane region" description="Helical" evidence="1">
    <location>
        <begin position="6"/>
        <end position="31"/>
    </location>
</feature>
<feature type="transmembrane region" description="Helical" evidence="1">
    <location>
        <begin position="97"/>
        <end position="119"/>
    </location>
</feature>
<keyword evidence="3" id="KW-1185">Reference proteome</keyword>
<name>A0A0M2H9S8_9MICO</name>
<keyword evidence="1" id="KW-1133">Transmembrane helix</keyword>
<proteinExistence type="predicted"/>
<feature type="transmembrane region" description="Helical" evidence="1">
    <location>
        <begin position="70"/>
        <end position="91"/>
    </location>
</feature>
<evidence type="ECO:0000313" key="2">
    <source>
        <dbReference type="EMBL" id="KJL41370.1"/>
    </source>
</evidence>
<accession>A0A0M2H9S8</accession>
<feature type="transmembrane region" description="Helical" evidence="1">
    <location>
        <begin position="154"/>
        <end position="176"/>
    </location>
</feature>
<dbReference type="AlphaFoldDB" id="A0A0M2H9S8"/>
<reference evidence="2 3" key="1">
    <citation type="submission" date="2015-02" db="EMBL/GenBank/DDBJ databases">
        <title>Draft genome sequences of ten Microbacterium spp. with emphasis on heavy metal contaminated environments.</title>
        <authorList>
            <person name="Corretto E."/>
        </authorList>
    </citation>
    <scope>NUCLEOTIDE SEQUENCE [LARGE SCALE GENOMIC DNA]</scope>
    <source>
        <strain evidence="2 3">DSM 12510</strain>
    </source>
</reference>
<feature type="transmembrane region" description="Helical" evidence="1">
    <location>
        <begin position="182"/>
        <end position="203"/>
    </location>
</feature>
<comment type="caution">
    <text evidence="2">The sequence shown here is derived from an EMBL/GenBank/DDBJ whole genome shotgun (WGS) entry which is preliminary data.</text>
</comment>
<dbReference type="PATRIC" id="fig|92835.4.peg.1460"/>
<sequence>MLSLDPTFALALNIALTVAVIAIGAGSLISLTRPATVLARADRYSMKARLPYGTDAIRASVARGLRARGLAGGAAILAAGVLAVPFLFTALGTDPLFIFYVLVTALVAGGTIATVAVNLRERLFHPAPDAPRVARARRLGVGDYLGAARSLLPWMLFAAAVLAFAVLVAVHAVGATTLDRSAATAAVVFAVTAVASFVALPVLDRLILDSPQPASDTLELAWDDTLRADALGALRLSASIAAWFAFAFAIGTLWTAADASSAYWATQMPTWGMIALQFVYPNNGRALRAPLYPDWLSRPVLAGGAA</sequence>
<protein>
    <submittedName>
        <fullName evidence="2">Uncharacterized protein</fullName>
    </submittedName>
</protein>
<dbReference type="OrthoDB" id="5148138at2"/>
<dbReference type="EMBL" id="JYIZ01000044">
    <property type="protein sequence ID" value="KJL41370.1"/>
    <property type="molecule type" value="Genomic_DNA"/>
</dbReference>
<evidence type="ECO:0000313" key="3">
    <source>
        <dbReference type="Proteomes" id="UP000033956"/>
    </source>
</evidence>
<dbReference type="Proteomes" id="UP000033956">
    <property type="component" value="Unassembled WGS sequence"/>
</dbReference>
<gene>
    <name evidence="2" type="ORF">RS81_01440</name>
</gene>
<dbReference type="RefSeq" id="WP_045275384.1">
    <property type="nucleotide sequence ID" value="NZ_BAAAUP010000013.1"/>
</dbReference>
<keyword evidence="1" id="KW-0812">Transmembrane</keyword>
<evidence type="ECO:0000256" key="1">
    <source>
        <dbReference type="SAM" id="Phobius"/>
    </source>
</evidence>